<dbReference type="Proteomes" id="UP001243757">
    <property type="component" value="Unassembled WGS sequence"/>
</dbReference>
<proteinExistence type="predicted"/>
<evidence type="ECO:0000313" key="1">
    <source>
        <dbReference type="EMBL" id="MDK3017609.1"/>
    </source>
</evidence>
<keyword evidence="2" id="KW-1185">Reference proteome</keyword>
<accession>A0ABT7EZD2</accession>
<reference evidence="1 2" key="1">
    <citation type="submission" date="2023-05" db="EMBL/GenBank/DDBJ databases">
        <title>Pseudodonghicola sp. nov.</title>
        <authorList>
            <person name="Huang J."/>
        </authorList>
    </citation>
    <scope>NUCLEOTIDE SEQUENCE [LARGE SCALE GENOMIC DNA]</scope>
    <source>
        <strain evidence="1 2">IC7</strain>
    </source>
</reference>
<dbReference type="EMBL" id="JASNJD010000004">
    <property type="protein sequence ID" value="MDK3017609.1"/>
    <property type="molecule type" value="Genomic_DNA"/>
</dbReference>
<name>A0ABT7EZD2_9RHOB</name>
<gene>
    <name evidence="1" type="ORF">QO033_07960</name>
</gene>
<comment type="caution">
    <text evidence="1">The sequence shown here is derived from an EMBL/GenBank/DDBJ whole genome shotgun (WGS) entry which is preliminary data.</text>
</comment>
<protein>
    <submittedName>
        <fullName evidence="1">Uncharacterized protein</fullName>
    </submittedName>
</protein>
<sequence length="68" mass="7560">MTIEADLLGRPPVMRPIPRLERPGGFLRVPGKLPGRVSVRVPVRGSFSPVGEGCRWVTLPAAPWEEWE</sequence>
<dbReference type="RefSeq" id="WP_284480421.1">
    <property type="nucleotide sequence ID" value="NZ_JASNJD010000004.1"/>
</dbReference>
<evidence type="ECO:0000313" key="2">
    <source>
        <dbReference type="Proteomes" id="UP001243757"/>
    </source>
</evidence>
<organism evidence="1 2">
    <name type="scientific">Pseudodonghicola flavimaris</name>
    <dbReference type="NCBI Taxonomy" id="3050036"/>
    <lineage>
        <taxon>Bacteria</taxon>
        <taxon>Pseudomonadati</taxon>
        <taxon>Pseudomonadota</taxon>
        <taxon>Alphaproteobacteria</taxon>
        <taxon>Rhodobacterales</taxon>
        <taxon>Paracoccaceae</taxon>
        <taxon>Pseudodonghicola</taxon>
    </lineage>
</organism>